<comment type="caution">
    <text evidence="6">The sequence shown here is derived from an EMBL/GenBank/DDBJ whole genome shotgun (WGS) entry which is preliminary data.</text>
</comment>
<dbReference type="GO" id="GO:0008408">
    <property type="term" value="F:3'-5' exonuclease activity"/>
    <property type="evidence" value="ECO:0007669"/>
    <property type="project" value="TreeGrafter"/>
</dbReference>
<dbReference type="SUPFAM" id="SSF53098">
    <property type="entry name" value="Ribonuclease H-like"/>
    <property type="match status" value="1"/>
</dbReference>
<dbReference type="PANTHER" id="PTHR30231">
    <property type="entry name" value="DNA POLYMERASE III SUBUNIT EPSILON"/>
    <property type="match status" value="1"/>
</dbReference>
<dbReference type="CDD" id="cd06127">
    <property type="entry name" value="DEDDh"/>
    <property type="match status" value="1"/>
</dbReference>
<dbReference type="InterPro" id="IPR012337">
    <property type="entry name" value="RNaseH-like_sf"/>
</dbReference>
<evidence type="ECO:0000256" key="4">
    <source>
        <dbReference type="SAM" id="MobiDB-lite"/>
    </source>
</evidence>
<reference evidence="6" key="1">
    <citation type="submission" date="2021-07" db="EMBL/GenBank/DDBJ databases">
        <authorList>
            <person name="Catto M.A."/>
            <person name="Jacobson A."/>
            <person name="Kennedy G."/>
            <person name="Labadie P."/>
            <person name="Hunt B.G."/>
            <person name="Srinivasan R."/>
        </authorList>
    </citation>
    <scope>NUCLEOTIDE SEQUENCE</scope>
    <source>
        <strain evidence="6">PL_HMW_Pooled</strain>
        <tissue evidence="6">Head</tissue>
    </source>
</reference>
<dbReference type="InterPro" id="IPR036397">
    <property type="entry name" value="RNaseH_sf"/>
</dbReference>
<keyword evidence="1" id="KW-0540">Nuclease</keyword>
<dbReference type="InterPro" id="IPR049012">
    <property type="entry name" value="Mutator_transp_dom"/>
</dbReference>
<sequence>MAEENVDDPLQLPDMTPKKRRQSGPRSPEQRKKQHTEKQPEEDPEVGITVKYDFGWDKRGNGFRYDSRSGRGSLFGQLTNACLGYMVMSSYCRKCAMGASAGDHDCVCNHDGSAKAMEPRAAVQLCLNNPNLTQANVRVDTIVADRDASTFAALQKESPHPINRLVDLNHNLKGFNNDLYLLKKSFTWLTTDCIEYLKRCFQKAIKQNKNNVMDVRKAILNVVPHVYNEHEGCGGWCKAKSQPDYPFKNLPQMKPLSDPAFRVRLEEILGTQAAEAEQLAACGSTQVNENFNHMVVSRSAKSRFYGGTNALKTRVAGAVCVKNIGIDYTDNVFQAAQLSPTVTKGRSSLKKAIERTRLYKKLPQVKRRRLQLKCQERWHEAKENSTGGITYASGMGNVMERAVAATTAALSAIQEVSSWIPPHSVLQPNCAMVFLDLETTGFGRDCEILQVAATCQGAEYSAYMLPQGKISQQASEVTGLKVVRGKLVHNSVALPTKPPRIVASELLAFLKRCGEQVVLVGHNLVRFDAPRILQFMKNYGEPMEFCEVVHGLVDTVPHLKQGKVGKLEHLANSYLTENKWSGHKKNAHNALSDCALVEGLLDHFSISREALLSSCVAMGDFMRRQVVLRNQTRLSKDLMCFTAAGISKHMIIKMAGAGVTIDELKQVMVSKGTKGIGPCLGVQINGKPRVTCNKKIVESIATFVRQAVEADGVDLSHLI</sequence>
<feature type="compositionally biased region" description="Basic and acidic residues" evidence="4">
    <location>
        <begin position="28"/>
        <end position="41"/>
    </location>
</feature>
<feature type="region of interest" description="Disordered" evidence="4">
    <location>
        <begin position="1"/>
        <end position="46"/>
    </location>
</feature>
<reference evidence="6" key="2">
    <citation type="journal article" date="2023" name="BMC Genomics">
        <title>Pest status, molecular evolution, and epigenetic factors derived from the genome assembly of Frankliniella fusca, a thysanopteran phytovirus vector.</title>
        <authorList>
            <person name="Catto M.A."/>
            <person name="Labadie P.E."/>
            <person name="Jacobson A.L."/>
            <person name="Kennedy G.G."/>
            <person name="Srinivasan R."/>
            <person name="Hunt B.G."/>
        </authorList>
    </citation>
    <scope>NUCLEOTIDE SEQUENCE</scope>
    <source>
        <strain evidence="6">PL_HMW_Pooled</strain>
    </source>
</reference>
<gene>
    <name evidence="6" type="ORF">KUF71_006214</name>
</gene>
<accession>A0AAE1H7Z6</accession>
<keyword evidence="2" id="KW-0378">Hydrolase</keyword>
<dbReference type="PANTHER" id="PTHR30231:SF4">
    <property type="entry name" value="PROTEIN NEN2"/>
    <property type="match status" value="1"/>
</dbReference>
<evidence type="ECO:0000313" key="6">
    <source>
        <dbReference type="EMBL" id="KAK3916420.1"/>
    </source>
</evidence>
<feature type="domain" description="Exonuclease" evidence="5">
    <location>
        <begin position="431"/>
        <end position="610"/>
    </location>
</feature>
<dbReference type="Gene3D" id="3.30.420.10">
    <property type="entry name" value="Ribonuclease H-like superfamily/Ribonuclease H"/>
    <property type="match status" value="1"/>
</dbReference>
<evidence type="ECO:0000313" key="7">
    <source>
        <dbReference type="Proteomes" id="UP001219518"/>
    </source>
</evidence>
<name>A0AAE1H7Z6_9NEOP</name>
<dbReference type="AlphaFoldDB" id="A0AAE1H7Z6"/>
<evidence type="ECO:0000259" key="5">
    <source>
        <dbReference type="SMART" id="SM00479"/>
    </source>
</evidence>
<dbReference type="SMART" id="SM00479">
    <property type="entry name" value="EXOIII"/>
    <property type="match status" value="1"/>
</dbReference>
<evidence type="ECO:0000256" key="1">
    <source>
        <dbReference type="ARBA" id="ARBA00022722"/>
    </source>
</evidence>
<keyword evidence="7" id="KW-1185">Reference proteome</keyword>
<dbReference type="GO" id="GO:0003676">
    <property type="term" value="F:nucleic acid binding"/>
    <property type="evidence" value="ECO:0007669"/>
    <property type="project" value="InterPro"/>
</dbReference>
<dbReference type="Pfam" id="PF20700">
    <property type="entry name" value="Mutator"/>
    <property type="match status" value="1"/>
</dbReference>
<dbReference type="InterPro" id="IPR013520">
    <property type="entry name" value="Ribonucl_H"/>
</dbReference>
<proteinExistence type="predicted"/>
<keyword evidence="3 6" id="KW-0269">Exonuclease</keyword>
<evidence type="ECO:0000256" key="3">
    <source>
        <dbReference type="ARBA" id="ARBA00022839"/>
    </source>
</evidence>
<protein>
    <submittedName>
        <fullName evidence="6">Exonuclease DPD1, chloroplastic/mitochondrial</fullName>
    </submittedName>
</protein>
<evidence type="ECO:0000256" key="2">
    <source>
        <dbReference type="ARBA" id="ARBA00022801"/>
    </source>
</evidence>
<dbReference type="Proteomes" id="UP001219518">
    <property type="component" value="Unassembled WGS sequence"/>
</dbReference>
<dbReference type="EMBL" id="JAHWGI010000525">
    <property type="protein sequence ID" value="KAK3916420.1"/>
    <property type="molecule type" value="Genomic_DNA"/>
</dbReference>
<organism evidence="6 7">
    <name type="scientific">Frankliniella fusca</name>
    <dbReference type="NCBI Taxonomy" id="407009"/>
    <lineage>
        <taxon>Eukaryota</taxon>
        <taxon>Metazoa</taxon>
        <taxon>Ecdysozoa</taxon>
        <taxon>Arthropoda</taxon>
        <taxon>Hexapoda</taxon>
        <taxon>Insecta</taxon>
        <taxon>Pterygota</taxon>
        <taxon>Neoptera</taxon>
        <taxon>Paraneoptera</taxon>
        <taxon>Thysanoptera</taxon>
        <taxon>Terebrantia</taxon>
        <taxon>Thripoidea</taxon>
        <taxon>Thripidae</taxon>
        <taxon>Frankliniella</taxon>
    </lineage>
</organism>